<protein>
    <recommendedName>
        <fullName evidence="2">Hpc2-related domain-containing protein</fullName>
    </recommendedName>
</protein>
<feature type="region of interest" description="Disordered" evidence="1">
    <location>
        <begin position="47"/>
        <end position="138"/>
    </location>
</feature>
<name>A0A540MTE1_MALBA</name>
<reference evidence="3 4" key="1">
    <citation type="journal article" date="2019" name="G3 (Bethesda)">
        <title>Sequencing of a Wild Apple (Malus baccata) Genome Unravels the Differences Between Cultivated and Wild Apple Species Regarding Disease Resistance and Cold Tolerance.</title>
        <authorList>
            <person name="Chen X."/>
        </authorList>
    </citation>
    <scope>NUCLEOTIDE SEQUENCE [LARGE SCALE GENOMIC DNA]</scope>
    <source>
        <strain evidence="4">cv. Shandingzi</strain>
        <tissue evidence="3">Leaves</tissue>
    </source>
</reference>
<feature type="compositionally biased region" description="Polar residues" evidence="1">
    <location>
        <begin position="51"/>
        <end position="60"/>
    </location>
</feature>
<accession>A0A540MTE1</accession>
<dbReference type="PANTHER" id="PTHR21669:SF28">
    <property type="entry name" value="YEMANUCLEIN"/>
    <property type="match status" value="1"/>
</dbReference>
<dbReference type="STRING" id="106549.A0A540MTE1"/>
<feature type="region of interest" description="Disordered" evidence="1">
    <location>
        <begin position="248"/>
        <end position="269"/>
    </location>
</feature>
<feature type="compositionally biased region" description="Acidic residues" evidence="1">
    <location>
        <begin position="120"/>
        <end position="138"/>
    </location>
</feature>
<evidence type="ECO:0000313" key="4">
    <source>
        <dbReference type="Proteomes" id="UP000315295"/>
    </source>
</evidence>
<sequence length="835" mass="92558">MEEEKGGGGGESSRPSSKFVKAGDRQMFTVDLRPGETTIVSWRKLMKDTNKVNGGPSTSAPEPPPVNAHPALESRIAPLFQVQQPSGDEAKDEGKDEAAPNRFSAVIEKIERLYMGKDSSDDEGPNDVPDDDQYDTEDSFIDDAELDEYFEVDNSAIKHDGFFVNRGTLERINVPAALPNQQPKKRRRKEAKGPGENDDIHVPNKHTKVGKTAAAKITPTLVKNSSTPTQTITGTTEHRADVKFQNQLHVSGPSSTRKSTESKTVMDPSFMKVSDGDALVLQADVKDIDKQKAGVLLSKDSSNKFKDAGGSCDGSYQRYHDKSAYAQTKHQSGRASSNVDELESSVRARHKNGIREIPDLNLSDGKYSLPTTAWHGLSGLLASLDSVDVLGKKLLVLASCWLACTQGFIIFHVPPVQFLFVLICIQTLNIIVLFVEGIRNLRISLKKPSHVHKKDGSSIKSKSSMLEKAIRELEKMVAESRPPAVDNQEGDNSSQAIKRRLPRELKMKLAKVARLAQASHGKITKELLNRLMSILGHLIQLRTLKRNLKVMISMGISAKKEKDERFQHVKKEVIDMIKIKAPSLESKALEQQAGASDDFQETASGTKELSKRKFSMDAALEDKICDLYDLYVDGLDEDAGPQIRKLYAELAALWPNGFMDNHGIKRAICRSKERRRERYSRNKEQEKIRRKKMLTPRTEETIRVERSITQQLLMQERMATEQNSQSPTNKPISGTTAALGVPGPINGPSFDRLKQEKLKGSSSSSADDTRVGDGALTKKKTKRKPEQELDESRIRPEKLPSQSGEERHKSLKPAAGPPHKSNLQSTVVPSVEQSS</sequence>
<evidence type="ECO:0000313" key="3">
    <source>
        <dbReference type="EMBL" id="TQE02075.1"/>
    </source>
</evidence>
<feature type="region of interest" description="Disordered" evidence="1">
    <location>
        <begin position="174"/>
        <end position="211"/>
    </location>
</feature>
<dbReference type="AlphaFoldDB" id="A0A540MTE1"/>
<evidence type="ECO:0000259" key="2">
    <source>
        <dbReference type="Pfam" id="PF08729"/>
    </source>
</evidence>
<evidence type="ECO:0000256" key="1">
    <source>
        <dbReference type="SAM" id="MobiDB-lite"/>
    </source>
</evidence>
<feature type="compositionally biased region" description="Basic and acidic residues" evidence="1">
    <location>
        <begin position="108"/>
        <end position="119"/>
    </location>
</feature>
<keyword evidence="4" id="KW-1185">Reference proteome</keyword>
<feature type="region of interest" description="Disordered" evidence="1">
    <location>
        <begin position="718"/>
        <end position="835"/>
    </location>
</feature>
<feature type="compositionally biased region" description="Polar residues" evidence="1">
    <location>
        <begin position="248"/>
        <end position="257"/>
    </location>
</feature>
<dbReference type="GO" id="GO:0006325">
    <property type="term" value="P:chromatin organization"/>
    <property type="evidence" value="ECO:0007669"/>
    <property type="project" value="TreeGrafter"/>
</dbReference>
<proteinExistence type="predicted"/>
<feature type="compositionally biased region" description="Basic and acidic residues" evidence="1">
    <location>
        <begin position="191"/>
        <end position="202"/>
    </location>
</feature>
<feature type="domain" description="Hpc2-related" evidence="2">
    <location>
        <begin position="126"/>
        <end position="170"/>
    </location>
</feature>
<dbReference type="GO" id="GO:0005634">
    <property type="term" value="C:nucleus"/>
    <property type="evidence" value="ECO:0007669"/>
    <property type="project" value="TreeGrafter"/>
</dbReference>
<feature type="compositionally biased region" description="Polar residues" evidence="1">
    <location>
        <begin position="821"/>
        <end position="835"/>
    </location>
</feature>
<organism evidence="3 4">
    <name type="scientific">Malus baccata</name>
    <name type="common">Siberian crab apple</name>
    <name type="synonym">Pyrus baccata</name>
    <dbReference type="NCBI Taxonomy" id="106549"/>
    <lineage>
        <taxon>Eukaryota</taxon>
        <taxon>Viridiplantae</taxon>
        <taxon>Streptophyta</taxon>
        <taxon>Embryophyta</taxon>
        <taxon>Tracheophyta</taxon>
        <taxon>Spermatophyta</taxon>
        <taxon>Magnoliopsida</taxon>
        <taxon>eudicotyledons</taxon>
        <taxon>Gunneridae</taxon>
        <taxon>Pentapetalae</taxon>
        <taxon>rosids</taxon>
        <taxon>fabids</taxon>
        <taxon>Rosales</taxon>
        <taxon>Rosaceae</taxon>
        <taxon>Amygdaloideae</taxon>
        <taxon>Maleae</taxon>
        <taxon>Malus</taxon>
    </lineage>
</organism>
<dbReference type="Proteomes" id="UP000315295">
    <property type="component" value="Unassembled WGS sequence"/>
</dbReference>
<dbReference type="PANTHER" id="PTHR21669">
    <property type="entry name" value="CAPZ-INTERACTING PROTEIN AND RELATED PROTEINS"/>
    <property type="match status" value="1"/>
</dbReference>
<gene>
    <name evidence="3" type="ORF">C1H46_012303</name>
</gene>
<comment type="caution">
    <text evidence="3">The sequence shown here is derived from an EMBL/GenBank/DDBJ whole genome shotgun (WGS) entry which is preliminary data.</text>
</comment>
<feature type="compositionally biased region" description="Basic and acidic residues" evidence="1">
    <location>
        <begin position="784"/>
        <end position="808"/>
    </location>
</feature>
<feature type="compositionally biased region" description="Polar residues" evidence="1">
    <location>
        <begin position="720"/>
        <end position="736"/>
    </location>
</feature>
<feature type="region of interest" description="Disordered" evidence="1">
    <location>
        <begin position="1"/>
        <end position="22"/>
    </location>
</feature>
<dbReference type="Pfam" id="PF08729">
    <property type="entry name" value="HUN"/>
    <property type="match status" value="1"/>
</dbReference>
<dbReference type="EMBL" id="VIEB01000183">
    <property type="protein sequence ID" value="TQE02075.1"/>
    <property type="molecule type" value="Genomic_DNA"/>
</dbReference>
<dbReference type="InterPro" id="IPR014840">
    <property type="entry name" value="HRD"/>
</dbReference>
<feature type="compositionally biased region" description="Basic and acidic residues" evidence="1">
    <location>
        <begin position="88"/>
        <end position="99"/>
    </location>
</feature>